<dbReference type="Gene3D" id="3.30.450.90">
    <property type="match status" value="1"/>
</dbReference>
<dbReference type="InterPro" id="IPR006321">
    <property type="entry name" value="PilT/PilU"/>
</dbReference>
<name>A0A523UYB8_UNCT6</name>
<dbReference type="AlphaFoldDB" id="A0A523UYB8"/>
<reference evidence="3 4" key="1">
    <citation type="submission" date="2019-03" db="EMBL/GenBank/DDBJ databases">
        <title>Metabolic potential of uncultured bacteria and archaea associated with petroleum seepage in deep-sea sediments.</title>
        <authorList>
            <person name="Dong X."/>
            <person name="Hubert C."/>
        </authorList>
    </citation>
    <scope>NUCLEOTIDE SEQUENCE [LARGE SCALE GENOMIC DNA]</scope>
    <source>
        <strain evidence="3">E44_bin18</strain>
    </source>
</reference>
<dbReference type="GO" id="GO:0016887">
    <property type="term" value="F:ATP hydrolysis activity"/>
    <property type="evidence" value="ECO:0007669"/>
    <property type="project" value="InterPro"/>
</dbReference>
<organism evidence="3 4">
    <name type="scientific">candidate division TA06 bacterium</name>
    <dbReference type="NCBI Taxonomy" id="2250710"/>
    <lineage>
        <taxon>Bacteria</taxon>
        <taxon>Bacteria division TA06</taxon>
    </lineage>
</organism>
<evidence type="ECO:0000256" key="1">
    <source>
        <dbReference type="ARBA" id="ARBA00006611"/>
    </source>
</evidence>
<sequence>MEVKELLNDVVASGSSDLHIKAGQPPIYRINGKIQRSTFPVLTKEDTKRLVYELMSEQQKSWFRDRLELDFTYELPGVARFRTNAFCQRGHIGAALRVIPIKIRSIDEWGLPEILKDIAEYHRGLVLVTGPTGSGKSTTIAAMVEYLNSLYRRHIITLEDPIEFVYEDNLCTIEQRGLGEDTDSFAEALRHVTRQNPDVVVVGEMRDLQTMQMAIRASEMGALVLTTLHTTDAAQTVDRILDTFPADQHQQIRLELSTALQAIISQALLRKLDGSGRTAAFEILICTPGVRNVIREGKAYQIYSLIQTGQKYGMQMLDQALKQMYMSGVVSYRDALSKCSDPEDFERSVSGG</sequence>
<dbReference type="InterPro" id="IPR001482">
    <property type="entry name" value="T2SS/T4SS_dom"/>
</dbReference>
<dbReference type="CDD" id="cd01131">
    <property type="entry name" value="PilT"/>
    <property type="match status" value="1"/>
</dbReference>
<dbReference type="InterPro" id="IPR027417">
    <property type="entry name" value="P-loop_NTPase"/>
</dbReference>
<dbReference type="Pfam" id="PF00437">
    <property type="entry name" value="T2SSE"/>
    <property type="match status" value="1"/>
</dbReference>
<dbReference type="InterPro" id="IPR050921">
    <property type="entry name" value="T4SS_GSP_E_ATPase"/>
</dbReference>
<dbReference type="Gene3D" id="3.40.50.300">
    <property type="entry name" value="P-loop containing nucleotide triphosphate hydrolases"/>
    <property type="match status" value="1"/>
</dbReference>
<dbReference type="NCBIfam" id="TIGR01420">
    <property type="entry name" value="pilT_fam"/>
    <property type="match status" value="1"/>
</dbReference>
<feature type="domain" description="AAA+ ATPase" evidence="2">
    <location>
        <begin position="122"/>
        <end position="256"/>
    </location>
</feature>
<dbReference type="SUPFAM" id="SSF52540">
    <property type="entry name" value="P-loop containing nucleoside triphosphate hydrolases"/>
    <property type="match status" value="1"/>
</dbReference>
<proteinExistence type="inferred from homology"/>
<dbReference type="EMBL" id="SOJN01000018">
    <property type="protein sequence ID" value="TET47524.1"/>
    <property type="molecule type" value="Genomic_DNA"/>
</dbReference>
<evidence type="ECO:0000259" key="2">
    <source>
        <dbReference type="SMART" id="SM00382"/>
    </source>
</evidence>
<dbReference type="Proteomes" id="UP000315525">
    <property type="component" value="Unassembled WGS sequence"/>
</dbReference>
<protein>
    <submittedName>
        <fullName evidence="3">Type IV pilus twitching motility protein PilT</fullName>
    </submittedName>
</protein>
<dbReference type="InterPro" id="IPR003593">
    <property type="entry name" value="AAA+_ATPase"/>
</dbReference>
<evidence type="ECO:0000313" key="3">
    <source>
        <dbReference type="EMBL" id="TET47524.1"/>
    </source>
</evidence>
<accession>A0A523UYB8</accession>
<comment type="caution">
    <text evidence="3">The sequence shown here is derived from an EMBL/GenBank/DDBJ whole genome shotgun (WGS) entry which is preliminary data.</text>
</comment>
<evidence type="ECO:0000313" key="4">
    <source>
        <dbReference type="Proteomes" id="UP000315525"/>
    </source>
</evidence>
<gene>
    <name evidence="3" type="ORF">E3J62_01220</name>
</gene>
<dbReference type="PANTHER" id="PTHR30486">
    <property type="entry name" value="TWITCHING MOTILITY PROTEIN PILT"/>
    <property type="match status" value="1"/>
</dbReference>
<comment type="similarity">
    <text evidence="1">Belongs to the GSP E family.</text>
</comment>
<dbReference type="GO" id="GO:0005524">
    <property type="term" value="F:ATP binding"/>
    <property type="evidence" value="ECO:0007669"/>
    <property type="project" value="InterPro"/>
</dbReference>
<dbReference type="SMART" id="SM00382">
    <property type="entry name" value="AAA"/>
    <property type="match status" value="1"/>
</dbReference>